<dbReference type="InterPro" id="IPR027469">
    <property type="entry name" value="Cation_efflux_TMD_sf"/>
</dbReference>
<keyword evidence="4 11" id="KW-0812">Transmembrane</keyword>
<accession>A0A917FRV7</accession>
<dbReference type="SUPFAM" id="SSF161111">
    <property type="entry name" value="Cation efflux protein transmembrane domain-like"/>
    <property type="match status" value="1"/>
</dbReference>
<comment type="caution">
    <text evidence="13">The sequence shown here is derived from an EMBL/GenBank/DDBJ whole genome shotgun (WGS) entry which is preliminary data.</text>
</comment>
<keyword evidence="8" id="KW-0770">Synapse</keyword>
<keyword evidence="14" id="KW-1185">Reference proteome</keyword>
<name>A0A917FRV7_9NOCA</name>
<evidence type="ECO:0000256" key="7">
    <source>
        <dbReference type="ARBA" id="ARBA00022989"/>
    </source>
</evidence>
<dbReference type="GO" id="GO:0008324">
    <property type="term" value="F:monoatomic cation transmembrane transporter activity"/>
    <property type="evidence" value="ECO:0007669"/>
    <property type="project" value="InterPro"/>
</dbReference>
<dbReference type="GO" id="GO:0031410">
    <property type="term" value="C:cytoplasmic vesicle"/>
    <property type="evidence" value="ECO:0007669"/>
    <property type="project" value="UniProtKB-KW"/>
</dbReference>
<dbReference type="GO" id="GO:0016020">
    <property type="term" value="C:membrane"/>
    <property type="evidence" value="ECO:0007669"/>
    <property type="project" value="InterPro"/>
</dbReference>
<evidence type="ECO:0000256" key="10">
    <source>
        <dbReference type="ARBA" id="ARBA00023329"/>
    </source>
</evidence>
<dbReference type="InterPro" id="IPR058533">
    <property type="entry name" value="Cation_efflux_TM"/>
</dbReference>
<comment type="similarity">
    <text evidence="3">Belongs to the TMEM163 family.</text>
</comment>
<evidence type="ECO:0000256" key="11">
    <source>
        <dbReference type="SAM" id="Phobius"/>
    </source>
</evidence>
<sequence length="229" mass="23819">MVSNAGVTAASPTVARRAVLSRRIRLFVAATITYNVIEAVIALTEGTRVSSTALVGFGLDSVIEVSSAAAVAWQFAAPDPERRERTALRVIAFSFFALAAYVGIDAVRSLLGADQPRHSTVGIILAAVSLAIMPALSWAQRRAGRELGSLTAVADSKQTLLCTYLSAVLLVGLVVNSAFGWSWADPVAALVIAVVAVKEGRSAWKGDACCAVPTPAVAGPSRTTECDCC</sequence>
<evidence type="ECO:0000313" key="14">
    <source>
        <dbReference type="Proteomes" id="UP000654257"/>
    </source>
</evidence>
<feature type="transmembrane region" description="Helical" evidence="11">
    <location>
        <begin position="26"/>
        <end position="43"/>
    </location>
</feature>
<feature type="transmembrane region" description="Helical" evidence="11">
    <location>
        <begin position="119"/>
        <end position="139"/>
    </location>
</feature>
<feature type="transmembrane region" description="Helical" evidence="11">
    <location>
        <begin position="55"/>
        <end position="75"/>
    </location>
</feature>
<feature type="domain" description="Cation efflux protein transmembrane" evidence="12">
    <location>
        <begin position="90"/>
        <end position="201"/>
    </location>
</feature>
<protein>
    <submittedName>
        <fullName evidence="13">Conserved integral membrane protein</fullName>
    </submittedName>
</protein>
<keyword evidence="7 11" id="KW-1133">Transmembrane helix</keyword>
<evidence type="ECO:0000259" key="12">
    <source>
        <dbReference type="Pfam" id="PF01545"/>
    </source>
</evidence>
<evidence type="ECO:0000256" key="4">
    <source>
        <dbReference type="ARBA" id="ARBA00022692"/>
    </source>
</evidence>
<keyword evidence="5" id="KW-0967">Endosome</keyword>
<dbReference type="PANTHER" id="PTHR31937:SF2">
    <property type="entry name" value="TRANSMEMBRANE PROTEIN 163"/>
    <property type="match status" value="1"/>
</dbReference>
<dbReference type="EMBL" id="BMCU01000002">
    <property type="protein sequence ID" value="GGG02453.1"/>
    <property type="molecule type" value="Genomic_DNA"/>
</dbReference>
<evidence type="ECO:0000256" key="5">
    <source>
        <dbReference type="ARBA" id="ARBA00022753"/>
    </source>
</evidence>
<evidence type="ECO:0000313" key="13">
    <source>
        <dbReference type="EMBL" id="GGG02453.1"/>
    </source>
</evidence>
<comment type="subcellular location">
    <subcellularLocation>
        <location evidence="2">Cytoplasmic vesicle</location>
        <location evidence="2">Secretory vesicle</location>
        <location evidence="2">Synaptic vesicle membrane</location>
        <topology evidence="2">Multi-pass membrane protein</topology>
    </subcellularLocation>
    <subcellularLocation>
        <location evidence="1">Early endosome membrane</location>
    </subcellularLocation>
</comment>
<evidence type="ECO:0000256" key="8">
    <source>
        <dbReference type="ARBA" id="ARBA00023018"/>
    </source>
</evidence>
<evidence type="ECO:0000256" key="6">
    <source>
        <dbReference type="ARBA" id="ARBA00022833"/>
    </source>
</evidence>
<feature type="transmembrane region" description="Helical" evidence="11">
    <location>
        <begin position="160"/>
        <end position="181"/>
    </location>
</feature>
<dbReference type="Gene3D" id="1.20.1510.10">
    <property type="entry name" value="Cation efflux protein transmembrane domain"/>
    <property type="match status" value="1"/>
</dbReference>
<dbReference type="InterPro" id="IPR026765">
    <property type="entry name" value="Tmem163"/>
</dbReference>
<evidence type="ECO:0000256" key="3">
    <source>
        <dbReference type="ARBA" id="ARBA00008731"/>
    </source>
</evidence>
<dbReference type="AlphaFoldDB" id="A0A917FRV7"/>
<dbReference type="PANTHER" id="PTHR31937">
    <property type="entry name" value="TRANSMEMBRANE PROTEIN 163"/>
    <property type="match status" value="1"/>
</dbReference>
<feature type="transmembrane region" description="Helical" evidence="11">
    <location>
        <begin position="87"/>
        <end position="107"/>
    </location>
</feature>
<reference evidence="13" key="2">
    <citation type="submission" date="2020-09" db="EMBL/GenBank/DDBJ databases">
        <authorList>
            <person name="Sun Q."/>
            <person name="Sedlacek I."/>
        </authorList>
    </citation>
    <scope>NUCLEOTIDE SEQUENCE</scope>
    <source>
        <strain evidence="13">CCM 7905</strain>
    </source>
</reference>
<keyword evidence="10" id="KW-0968">Cytoplasmic vesicle</keyword>
<dbReference type="Proteomes" id="UP000654257">
    <property type="component" value="Unassembled WGS sequence"/>
</dbReference>
<gene>
    <name evidence="13" type="ORF">GCM10007304_15560</name>
</gene>
<keyword evidence="6" id="KW-0862">Zinc</keyword>
<reference evidence="13" key="1">
    <citation type="journal article" date="2014" name="Int. J. Syst. Evol. Microbiol.">
        <title>Complete genome sequence of Corynebacterium casei LMG S-19264T (=DSM 44701T), isolated from a smear-ripened cheese.</title>
        <authorList>
            <consortium name="US DOE Joint Genome Institute (JGI-PGF)"/>
            <person name="Walter F."/>
            <person name="Albersmeier A."/>
            <person name="Kalinowski J."/>
            <person name="Ruckert C."/>
        </authorList>
    </citation>
    <scope>NUCLEOTIDE SEQUENCE</scope>
    <source>
        <strain evidence="13">CCM 7905</strain>
    </source>
</reference>
<organism evidence="13 14">
    <name type="scientific">Rhodococcoides trifolii</name>
    <dbReference type="NCBI Taxonomy" id="908250"/>
    <lineage>
        <taxon>Bacteria</taxon>
        <taxon>Bacillati</taxon>
        <taxon>Actinomycetota</taxon>
        <taxon>Actinomycetes</taxon>
        <taxon>Mycobacteriales</taxon>
        <taxon>Nocardiaceae</taxon>
        <taxon>Rhodococcoides</taxon>
    </lineage>
</organism>
<evidence type="ECO:0000256" key="2">
    <source>
        <dbReference type="ARBA" id="ARBA00004644"/>
    </source>
</evidence>
<keyword evidence="9 11" id="KW-0472">Membrane</keyword>
<dbReference type="Pfam" id="PF01545">
    <property type="entry name" value="Cation_efflux"/>
    <property type="match status" value="1"/>
</dbReference>
<evidence type="ECO:0000256" key="9">
    <source>
        <dbReference type="ARBA" id="ARBA00023136"/>
    </source>
</evidence>
<dbReference type="RefSeq" id="WP_188544261.1">
    <property type="nucleotide sequence ID" value="NZ_BMCU01000002.1"/>
</dbReference>
<evidence type="ECO:0000256" key="1">
    <source>
        <dbReference type="ARBA" id="ARBA00004146"/>
    </source>
</evidence>
<proteinExistence type="inferred from homology"/>